<evidence type="ECO:0000256" key="2">
    <source>
        <dbReference type="ARBA" id="ARBA00010790"/>
    </source>
</evidence>
<dbReference type="GO" id="GO:0008812">
    <property type="term" value="F:choline dehydrogenase activity"/>
    <property type="evidence" value="ECO:0007669"/>
    <property type="project" value="TreeGrafter"/>
</dbReference>
<dbReference type="Pfam" id="PF05199">
    <property type="entry name" value="GMC_oxred_C"/>
    <property type="match status" value="1"/>
</dbReference>
<proteinExistence type="inferred from homology"/>
<organism evidence="6 7">
    <name type="scientific">Cyanidium caldarium</name>
    <name type="common">Red alga</name>
    <dbReference type="NCBI Taxonomy" id="2771"/>
    <lineage>
        <taxon>Eukaryota</taxon>
        <taxon>Rhodophyta</taxon>
        <taxon>Bangiophyceae</taxon>
        <taxon>Cyanidiales</taxon>
        <taxon>Cyanidiaceae</taxon>
        <taxon>Cyanidium</taxon>
    </lineage>
</organism>
<name>A0AAV9IU55_CYACA</name>
<evidence type="ECO:0000259" key="5">
    <source>
        <dbReference type="PROSITE" id="PS00624"/>
    </source>
</evidence>
<dbReference type="Gene3D" id="3.30.560.10">
    <property type="entry name" value="Glucose Oxidase, domain 3"/>
    <property type="match status" value="1"/>
</dbReference>
<dbReference type="PANTHER" id="PTHR11552">
    <property type="entry name" value="GLUCOSE-METHANOL-CHOLINE GMC OXIDOREDUCTASE"/>
    <property type="match status" value="1"/>
</dbReference>
<dbReference type="InterPro" id="IPR036188">
    <property type="entry name" value="FAD/NAD-bd_sf"/>
</dbReference>
<evidence type="ECO:0000256" key="3">
    <source>
        <dbReference type="ARBA" id="ARBA00022630"/>
    </source>
</evidence>
<reference evidence="6 7" key="1">
    <citation type="submission" date="2022-07" db="EMBL/GenBank/DDBJ databases">
        <title>Genome-wide signatures of adaptation to extreme environments.</title>
        <authorList>
            <person name="Cho C.H."/>
            <person name="Yoon H.S."/>
        </authorList>
    </citation>
    <scope>NUCLEOTIDE SEQUENCE [LARGE SCALE GENOMIC DNA]</scope>
    <source>
        <strain evidence="6 7">DBV 063 E5</strain>
    </source>
</reference>
<gene>
    <name evidence="6" type="ORF">CDCA_CDCA05G1675</name>
</gene>
<dbReference type="Gene3D" id="3.50.50.60">
    <property type="entry name" value="FAD/NAD(P)-binding domain"/>
    <property type="match status" value="1"/>
</dbReference>
<comment type="cofactor">
    <cofactor evidence="1">
        <name>FAD</name>
        <dbReference type="ChEBI" id="CHEBI:57692"/>
    </cofactor>
</comment>
<dbReference type="PROSITE" id="PS00624">
    <property type="entry name" value="GMC_OXRED_2"/>
    <property type="match status" value="1"/>
</dbReference>
<evidence type="ECO:0000313" key="6">
    <source>
        <dbReference type="EMBL" id="KAK4535650.1"/>
    </source>
</evidence>
<dbReference type="AlphaFoldDB" id="A0AAV9IU55"/>
<dbReference type="SUPFAM" id="SSF51905">
    <property type="entry name" value="FAD/NAD(P)-binding domain"/>
    <property type="match status" value="1"/>
</dbReference>
<sequence length="636" mass="70340">MENLHRPTAATAFAHHSLVWVKRGPGTNSLKSRQRPARCTVSRSRPRWSMQAPGGAFTGPTYDFIIVGAGAAGSVLAHRLVNARFADGKRGAPRVLLLENGGTLDDAPIYEHIPLGFSQLLGSRLDYGFYSREDPAQMGGRGSLYFPRGMGEGGSHAISVMLYVRGSFLDYAFWEERYGATGWGPLDVIPYFKRSESNERAESQDAFGAKSREFHGADGPLRVCNQRHPNPMSLAFLRAAELEGSRRNPDFNDWNEGQEGIGMYQVTQRDGRRESPATAFLRPIRGRRNLHIETHALAERVVLDEEQRRAIGVSYIDRHGKRVIAHAACEVLLAAGAIGTPQLLMLSGIGPGEHLRSLGLKVVRDSVGVGSNLQDHAAVVVSHYSPDPFQDDRQHKQLYYTELLGKDPWTLFQYFALGTGPLTSPICEAGGFYHTRADAEDYGCDLQLRFVPFFSDPDPYKSLAEYRSGGDFLMNTNVRPAGFAVQSVLIRPHSRGSVRLSTVDPRTRPIIHANWLQDPRDLRTLVNGIQVSRKIIGLEPMEEYRGEEVFPASVTDKPEEYVRQTCHTANALVGTARMGTGPDAVVDPQLRVYGIERLRVIDASVMPKITGGQTGAPTMMIAERGADFVKQTWKLT</sequence>
<keyword evidence="3" id="KW-0285">Flavoprotein</keyword>
<dbReference type="InterPro" id="IPR012132">
    <property type="entry name" value="GMC_OxRdtase"/>
</dbReference>
<dbReference type="EMBL" id="JANCYW010000005">
    <property type="protein sequence ID" value="KAK4535650.1"/>
    <property type="molecule type" value="Genomic_DNA"/>
</dbReference>
<dbReference type="Pfam" id="PF00732">
    <property type="entry name" value="GMC_oxred_N"/>
    <property type="match status" value="1"/>
</dbReference>
<keyword evidence="7" id="KW-1185">Reference proteome</keyword>
<evidence type="ECO:0000256" key="4">
    <source>
        <dbReference type="ARBA" id="ARBA00022827"/>
    </source>
</evidence>
<keyword evidence="4" id="KW-0274">FAD</keyword>
<dbReference type="InterPro" id="IPR007867">
    <property type="entry name" value="GMC_OxRtase_C"/>
</dbReference>
<dbReference type="Proteomes" id="UP001301350">
    <property type="component" value="Unassembled WGS sequence"/>
</dbReference>
<feature type="domain" description="Glucose-methanol-choline oxidoreductase N-terminal" evidence="5">
    <location>
        <begin position="336"/>
        <end position="350"/>
    </location>
</feature>
<evidence type="ECO:0000313" key="7">
    <source>
        <dbReference type="Proteomes" id="UP001301350"/>
    </source>
</evidence>
<dbReference type="PANTHER" id="PTHR11552:SF147">
    <property type="entry name" value="CHOLINE DEHYDROGENASE, MITOCHONDRIAL"/>
    <property type="match status" value="1"/>
</dbReference>
<dbReference type="GO" id="GO:0019285">
    <property type="term" value="P:glycine betaine biosynthetic process from choline"/>
    <property type="evidence" value="ECO:0007669"/>
    <property type="project" value="TreeGrafter"/>
</dbReference>
<comment type="similarity">
    <text evidence="2">Belongs to the GMC oxidoreductase family.</text>
</comment>
<dbReference type="SUPFAM" id="SSF54373">
    <property type="entry name" value="FAD-linked reductases, C-terminal domain"/>
    <property type="match status" value="1"/>
</dbReference>
<accession>A0AAV9IU55</accession>
<evidence type="ECO:0000256" key="1">
    <source>
        <dbReference type="ARBA" id="ARBA00001974"/>
    </source>
</evidence>
<dbReference type="GO" id="GO:0050660">
    <property type="term" value="F:flavin adenine dinucleotide binding"/>
    <property type="evidence" value="ECO:0007669"/>
    <property type="project" value="InterPro"/>
</dbReference>
<dbReference type="InterPro" id="IPR000172">
    <property type="entry name" value="GMC_OxRdtase_N"/>
</dbReference>
<protein>
    <recommendedName>
        <fullName evidence="5">Glucose-methanol-choline oxidoreductase N-terminal domain-containing protein</fullName>
    </recommendedName>
</protein>
<dbReference type="PIRSF" id="PIRSF000137">
    <property type="entry name" value="Alcohol_oxidase"/>
    <property type="match status" value="1"/>
</dbReference>
<dbReference type="GO" id="GO:0016020">
    <property type="term" value="C:membrane"/>
    <property type="evidence" value="ECO:0007669"/>
    <property type="project" value="TreeGrafter"/>
</dbReference>
<comment type="caution">
    <text evidence="6">The sequence shown here is derived from an EMBL/GenBank/DDBJ whole genome shotgun (WGS) entry which is preliminary data.</text>
</comment>